<accession>A0A1A6AHW7</accession>
<keyword evidence="10" id="KW-1185">Reference proteome</keyword>
<feature type="transmembrane region" description="Helical" evidence="7">
    <location>
        <begin position="267"/>
        <end position="286"/>
    </location>
</feature>
<dbReference type="GO" id="GO:0005886">
    <property type="term" value="C:plasma membrane"/>
    <property type="evidence" value="ECO:0007669"/>
    <property type="project" value="UniProtKB-SubCell"/>
</dbReference>
<dbReference type="AlphaFoldDB" id="A0A1A6AHW7"/>
<keyword evidence="4 7" id="KW-0812">Transmembrane</keyword>
<evidence type="ECO:0000256" key="1">
    <source>
        <dbReference type="ARBA" id="ARBA00004651"/>
    </source>
</evidence>
<feature type="transmembrane region" description="Helical" evidence="7">
    <location>
        <begin position="239"/>
        <end position="260"/>
    </location>
</feature>
<feature type="transmembrane region" description="Helical" evidence="7">
    <location>
        <begin position="48"/>
        <end position="64"/>
    </location>
</feature>
<dbReference type="InterPro" id="IPR020846">
    <property type="entry name" value="MFS_dom"/>
</dbReference>
<evidence type="ECO:0000256" key="4">
    <source>
        <dbReference type="ARBA" id="ARBA00022692"/>
    </source>
</evidence>
<evidence type="ECO:0000256" key="2">
    <source>
        <dbReference type="ARBA" id="ARBA00022448"/>
    </source>
</evidence>
<keyword evidence="2" id="KW-0813">Transport</keyword>
<feature type="domain" description="Major facilitator superfamily (MFS) profile" evidence="8">
    <location>
        <begin position="9"/>
        <end position="385"/>
    </location>
</feature>
<dbReference type="Proteomes" id="UP000093954">
    <property type="component" value="Unassembled WGS sequence"/>
</dbReference>
<comment type="subcellular location">
    <subcellularLocation>
        <location evidence="1">Cell membrane</location>
        <topology evidence="1">Multi-pass membrane protein</topology>
    </subcellularLocation>
</comment>
<gene>
    <name evidence="9" type="primary">ymfD_3</name>
    <name evidence="9" type="ORF">CLRAG_39030</name>
</gene>
<sequence length="396" mass="42491">MIEKKYGFIEKVAVLSVALLMYTTSMTTPALGEISKAFPNASSELVKQIASLPSLMMVAFSLVAGQLERFMSKKKILCIAMLFQFVGGMLPIFANSITFILVTRVIFGVGYGLLFPLSTPLLADMFQGDEFKRLLGYKASIGAIAGVVFQMLGGFLAAINWRYSFLGFLLMIPICLLIILKLPDIGDKKVSGDKNDTSKSKLTSKTYILSILNLLLNILQFTFMTNIAIVMAAGKVGNAAKAGMVLTAFTGGAFAAGLLYGRIFNIFKRFTIAISVGLLGISFLILLNVNTYSMYLLAGIIFGLGFGTYNPDYAAKLVVSSDKSISARTFSVSVALQGLGQFVSPIILGSITSIFALKGPKADWVVASVCLLSACVVMSLVIAFTKLKIGNVSESE</sequence>
<dbReference type="InterPro" id="IPR036259">
    <property type="entry name" value="MFS_trans_sf"/>
</dbReference>
<keyword evidence="3" id="KW-1003">Cell membrane</keyword>
<dbReference type="Gene3D" id="1.20.1250.20">
    <property type="entry name" value="MFS general substrate transporter like domains"/>
    <property type="match status" value="1"/>
</dbReference>
<dbReference type="PANTHER" id="PTHR43124">
    <property type="entry name" value="PURINE EFFLUX PUMP PBUE"/>
    <property type="match status" value="1"/>
</dbReference>
<protein>
    <submittedName>
        <fullName evidence="9">Bacillibactin exporter</fullName>
    </submittedName>
</protein>
<evidence type="ECO:0000256" key="6">
    <source>
        <dbReference type="ARBA" id="ARBA00023136"/>
    </source>
</evidence>
<dbReference type="InterPro" id="IPR011701">
    <property type="entry name" value="MFS"/>
</dbReference>
<dbReference type="GO" id="GO:0022857">
    <property type="term" value="F:transmembrane transporter activity"/>
    <property type="evidence" value="ECO:0007669"/>
    <property type="project" value="InterPro"/>
</dbReference>
<evidence type="ECO:0000256" key="7">
    <source>
        <dbReference type="SAM" id="Phobius"/>
    </source>
</evidence>
<keyword evidence="5 7" id="KW-1133">Transmembrane helix</keyword>
<organism evidence="9 10">
    <name type="scientific">Clostridium ragsdalei P11</name>
    <dbReference type="NCBI Taxonomy" id="1353534"/>
    <lineage>
        <taxon>Bacteria</taxon>
        <taxon>Bacillati</taxon>
        <taxon>Bacillota</taxon>
        <taxon>Clostridia</taxon>
        <taxon>Eubacteriales</taxon>
        <taxon>Clostridiaceae</taxon>
        <taxon>Clostridium</taxon>
    </lineage>
</organism>
<evidence type="ECO:0000313" key="9">
    <source>
        <dbReference type="EMBL" id="OBR89641.1"/>
    </source>
</evidence>
<feature type="transmembrane region" description="Helical" evidence="7">
    <location>
        <begin position="100"/>
        <end position="123"/>
    </location>
</feature>
<feature type="transmembrane region" description="Helical" evidence="7">
    <location>
        <begin position="330"/>
        <end position="352"/>
    </location>
</feature>
<evidence type="ECO:0000259" key="8">
    <source>
        <dbReference type="PROSITE" id="PS50850"/>
    </source>
</evidence>
<feature type="transmembrane region" description="Helical" evidence="7">
    <location>
        <begin position="364"/>
        <end position="384"/>
    </location>
</feature>
<dbReference type="Pfam" id="PF07690">
    <property type="entry name" value="MFS_1"/>
    <property type="match status" value="1"/>
</dbReference>
<feature type="transmembrane region" description="Helical" evidence="7">
    <location>
        <begin position="135"/>
        <end position="159"/>
    </location>
</feature>
<dbReference type="PANTHER" id="PTHR43124:SF3">
    <property type="entry name" value="CHLORAMPHENICOL EFFLUX PUMP RV0191"/>
    <property type="match status" value="1"/>
</dbReference>
<dbReference type="InterPro" id="IPR050189">
    <property type="entry name" value="MFS_Efflux_Transporters"/>
</dbReference>
<evidence type="ECO:0000256" key="3">
    <source>
        <dbReference type="ARBA" id="ARBA00022475"/>
    </source>
</evidence>
<reference evidence="9 10" key="1">
    <citation type="journal article" date="2012" name="Front. Microbiol.">
        <title>Draft Genome Sequence of the Virulent Strain 01-B526 of the Fish Pathogen Aeromonas salmonicida.</title>
        <authorList>
            <person name="Charette S.J."/>
            <person name="Brochu F."/>
            <person name="Boyle B."/>
            <person name="Filion G."/>
            <person name="Tanaka K.H."/>
            <person name="Derome N."/>
        </authorList>
    </citation>
    <scope>NUCLEOTIDE SEQUENCE [LARGE SCALE GENOMIC DNA]</scope>
    <source>
        <strain evidence="9 10">P11</strain>
    </source>
</reference>
<feature type="transmembrane region" description="Helical" evidence="7">
    <location>
        <begin position="165"/>
        <end position="186"/>
    </location>
</feature>
<evidence type="ECO:0000313" key="10">
    <source>
        <dbReference type="Proteomes" id="UP000093954"/>
    </source>
</evidence>
<keyword evidence="6 7" id="KW-0472">Membrane</keyword>
<comment type="caution">
    <text evidence="9">The sequence shown here is derived from an EMBL/GenBank/DDBJ whole genome shotgun (WGS) entry which is preliminary data.</text>
</comment>
<feature type="transmembrane region" description="Helical" evidence="7">
    <location>
        <begin position="207"/>
        <end position="233"/>
    </location>
</feature>
<feature type="transmembrane region" description="Helical" evidence="7">
    <location>
        <begin position="292"/>
        <end position="309"/>
    </location>
</feature>
<evidence type="ECO:0000256" key="5">
    <source>
        <dbReference type="ARBA" id="ARBA00022989"/>
    </source>
</evidence>
<dbReference type="RefSeq" id="WP_065079921.1">
    <property type="nucleotide sequence ID" value="NZ_LROS01000079.1"/>
</dbReference>
<dbReference type="EMBL" id="LROS01000079">
    <property type="protein sequence ID" value="OBR89641.1"/>
    <property type="molecule type" value="Genomic_DNA"/>
</dbReference>
<dbReference type="SUPFAM" id="SSF103473">
    <property type="entry name" value="MFS general substrate transporter"/>
    <property type="match status" value="1"/>
</dbReference>
<proteinExistence type="predicted"/>
<dbReference type="PATRIC" id="fig|1353534.3.peg.3975"/>
<dbReference type="PROSITE" id="PS50850">
    <property type="entry name" value="MFS"/>
    <property type="match status" value="1"/>
</dbReference>
<name>A0A1A6AHW7_9CLOT</name>